<keyword evidence="8" id="KW-1185">Reference proteome</keyword>
<dbReference type="Pfam" id="PF08240">
    <property type="entry name" value="ADH_N"/>
    <property type="match status" value="1"/>
</dbReference>
<keyword evidence="4" id="KW-0496">Mitochondrion</keyword>
<dbReference type="Gene3D" id="3.90.180.10">
    <property type="entry name" value="Medium-chain alcohol dehydrogenases, catalytic domain"/>
    <property type="match status" value="1"/>
</dbReference>
<evidence type="ECO:0000313" key="8">
    <source>
        <dbReference type="Proteomes" id="UP000191024"/>
    </source>
</evidence>
<dbReference type="Gene3D" id="3.40.50.720">
    <property type="entry name" value="NAD(P)-binding Rossmann-like Domain"/>
    <property type="match status" value="1"/>
</dbReference>
<evidence type="ECO:0000256" key="3">
    <source>
        <dbReference type="ARBA" id="ARBA00022677"/>
    </source>
</evidence>
<dbReference type="SUPFAM" id="SSF50129">
    <property type="entry name" value="GroES-like"/>
    <property type="match status" value="1"/>
</dbReference>
<dbReference type="GO" id="GO:0016491">
    <property type="term" value="F:oxidoreductase activity"/>
    <property type="evidence" value="ECO:0007669"/>
    <property type="project" value="InterPro"/>
</dbReference>
<evidence type="ECO:0000256" key="4">
    <source>
        <dbReference type="ARBA" id="ARBA00023128"/>
    </source>
</evidence>
<reference evidence="7 8" key="1">
    <citation type="submission" date="2016-03" db="EMBL/GenBank/DDBJ databases">
        <authorList>
            <person name="Devillers H."/>
        </authorList>
    </citation>
    <scope>NUCLEOTIDE SEQUENCE [LARGE SCALE GENOMIC DNA]</scope>
    <source>
        <strain evidence="7">CBS 11717</strain>
    </source>
</reference>
<dbReference type="InterPro" id="IPR036291">
    <property type="entry name" value="NAD(P)-bd_dom_sf"/>
</dbReference>
<dbReference type="AlphaFoldDB" id="A0A1G4IYM6"/>
<organism evidence="7 8">
    <name type="scientific">Lachancea mirantina</name>
    <dbReference type="NCBI Taxonomy" id="1230905"/>
    <lineage>
        <taxon>Eukaryota</taxon>
        <taxon>Fungi</taxon>
        <taxon>Dikarya</taxon>
        <taxon>Ascomycota</taxon>
        <taxon>Saccharomycotina</taxon>
        <taxon>Saccharomycetes</taxon>
        <taxon>Saccharomycetales</taxon>
        <taxon>Saccharomycetaceae</taxon>
        <taxon>Lachancea</taxon>
    </lineage>
</organism>
<keyword evidence="3" id="KW-0551">Lipid droplet</keyword>
<dbReference type="GO" id="GO:0005739">
    <property type="term" value="C:mitochondrion"/>
    <property type="evidence" value="ECO:0007669"/>
    <property type="project" value="UniProtKB-SubCell"/>
</dbReference>
<dbReference type="InterPro" id="IPR020843">
    <property type="entry name" value="ER"/>
</dbReference>
<dbReference type="CDD" id="cd08247">
    <property type="entry name" value="AST1_like"/>
    <property type="match status" value="1"/>
</dbReference>
<evidence type="ECO:0000259" key="6">
    <source>
        <dbReference type="SMART" id="SM00829"/>
    </source>
</evidence>
<dbReference type="InterPro" id="IPR011032">
    <property type="entry name" value="GroES-like_sf"/>
</dbReference>
<dbReference type="Proteomes" id="UP000191024">
    <property type="component" value="Chromosome B"/>
</dbReference>
<dbReference type="PANTHER" id="PTHR11695">
    <property type="entry name" value="ALCOHOL DEHYDROGENASE RELATED"/>
    <property type="match status" value="1"/>
</dbReference>
<accession>A0A1G4IYM6</accession>
<comment type="similarity">
    <text evidence="5">Belongs to the YIM1 family.</text>
</comment>
<dbReference type="Pfam" id="PF13602">
    <property type="entry name" value="ADH_zinc_N_2"/>
    <property type="match status" value="1"/>
</dbReference>
<evidence type="ECO:0000256" key="5">
    <source>
        <dbReference type="ARBA" id="ARBA00038249"/>
    </source>
</evidence>
<proteinExistence type="inferred from homology"/>
<name>A0A1G4IYM6_9SACH</name>
<dbReference type="InterPro" id="IPR013154">
    <property type="entry name" value="ADH-like_N"/>
</dbReference>
<evidence type="ECO:0000313" key="7">
    <source>
        <dbReference type="EMBL" id="SCU82045.1"/>
    </source>
</evidence>
<protein>
    <submittedName>
        <fullName evidence="7">LAMI_0B08724g1_1</fullName>
    </submittedName>
</protein>
<comment type="subcellular location">
    <subcellularLocation>
        <location evidence="2">Lipid droplet</location>
    </subcellularLocation>
    <subcellularLocation>
        <location evidence="1">Mitochondrion</location>
    </subcellularLocation>
</comment>
<sequence>MSNKVTNRSVTFVNSQSPLVITGEELDLDSIYSPNELVVEIHAAAINPIDYILYKLASPRLASKQPKAILRDFSGVVCRSGENVKDFKVGDRINGVFDHLYGGRGALSNYLVLDPEKFGVTPSVSFEGQKYDDFVLNAAWPLVFGTAYDGLFRFGQKLGPSSKILVIGASTAVGNAVVQIAKNYLKSRAVVGICSKNSIDYNREMGFDHLIPYDDGDLAKATKVCITDKLDGEKFDLIFDCVGNKDFFPCINDVLKPRCQNSYYVTIIGDKKVNYNAPSLSNYLPSWEMLRRYGPFRKYNYANFFTQNSKKALELGNELISHKEFVPQIDSVWDFDDYQQAFDRLTSNRAKGKVVIRVK</sequence>
<dbReference type="PANTHER" id="PTHR11695:SF294">
    <property type="entry name" value="RETICULON-4-INTERACTING PROTEIN 1, MITOCHONDRIAL"/>
    <property type="match status" value="1"/>
</dbReference>
<dbReference type="SUPFAM" id="SSF51735">
    <property type="entry name" value="NAD(P)-binding Rossmann-fold domains"/>
    <property type="match status" value="1"/>
</dbReference>
<evidence type="ECO:0000256" key="1">
    <source>
        <dbReference type="ARBA" id="ARBA00004173"/>
    </source>
</evidence>
<dbReference type="SMART" id="SM00829">
    <property type="entry name" value="PKS_ER"/>
    <property type="match status" value="1"/>
</dbReference>
<dbReference type="OrthoDB" id="3509362at2759"/>
<gene>
    <name evidence="7" type="ORF">LAMI_0B08724G</name>
</gene>
<dbReference type="InterPro" id="IPR050700">
    <property type="entry name" value="YIM1/Zinc_Alcohol_DH_Fams"/>
</dbReference>
<feature type="domain" description="Enoyl reductase (ER)" evidence="6">
    <location>
        <begin position="15"/>
        <end position="356"/>
    </location>
</feature>
<dbReference type="EMBL" id="LT598464">
    <property type="protein sequence ID" value="SCU82045.1"/>
    <property type="molecule type" value="Genomic_DNA"/>
</dbReference>
<dbReference type="GO" id="GO:0005811">
    <property type="term" value="C:lipid droplet"/>
    <property type="evidence" value="ECO:0007669"/>
    <property type="project" value="UniProtKB-SubCell"/>
</dbReference>
<evidence type="ECO:0000256" key="2">
    <source>
        <dbReference type="ARBA" id="ARBA00004502"/>
    </source>
</evidence>